<evidence type="ECO:0000259" key="3">
    <source>
        <dbReference type="SMART" id="SM00848"/>
    </source>
</evidence>
<dbReference type="Pfam" id="PF08246">
    <property type="entry name" value="Inhibitor_I29"/>
    <property type="match status" value="1"/>
</dbReference>
<feature type="compositionally biased region" description="Low complexity" evidence="1">
    <location>
        <begin position="142"/>
        <end position="166"/>
    </location>
</feature>
<dbReference type="Gene3D" id="1.10.287.2250">
    <property type="match status" value="1"/>
</dbReference>
<evidence type="ECO:0000313" key="4">
    <source>
        <dbReference type="EMBL" id="CAD1821861.1"/>
    </source>
</evidence>
<protein>
    <recommendedName>
        <fullName evidence="3">Cathepsin propeptide inhibitor domain-containing protein</fullName>
    </recommendedName>
</protein>
<sequence>MGCSSRLGGSSVLLVSLALSLSLMVAVAAAAGGMSILGYGARSEAEVRRLYRSWMGRHGKWYNGVGEEERRFEIFKENLRYVDEHNAAADAGLHSFRLGLNRFADLTNDEYRSTFLGVRPAEAGAGAGAGAGAIAIAFGPATLSPTPSTGGRRAPSSPSRIRAAAGVAGHSRRWRRWKGSTRS</sequence>
<gene>
    <name evidence="4" type="ORF">CB5_LOCUS5072</name>
</gene>
<proteinExistence type="predicted"/>
<feature type="signal peptide" evidence="2">
    <location>
        <begin position="1"/>
        <end position="30"/>
    </location>
</feature>
<evidence type="ECO:0000256" key="2">
    <source>
        <dbReference type="SAM" id="SignalP"/>
    </source>
</evidence>
<evidence type="ECO:0000256" key="1">
    <source>
        <dbReference type="SAM" id="MobiDB-lite"/>
    </source>
</evidence>
<dbReference type="EMBL" id="LR862141">
    <property type="protein sequence ID" value="CAD1821861.1"/>
    <property type="molecule type" value="Genomic_DNA"/>
</dbReference>
<organism evidence="4">
    <name type="scientific">Ananas comosus var. bracteatus</name>
    <name type="common">red pineapple</name>
    <dbReference type="NCBI Taxonomy" id="296719"/>
    <lineage>
        <taxon>Eukaryota</taxon>
        <taxon>Viridiplantae</taxon>
        <taxon>Streptophyta</taxon>
        <taxon>Embryophyta</taxon>
        <taxon>Tracheophyta</taxon>
        <taxon>Spermatophyta</taxon>
        <taxon>Magnoliopsida</taxon>
        <taxon>Liliopsida</taxon>
        <taxon>Poales</taxon>
        <taxon>Bromeliaceae</taxon>
        <taxon>Bromelioideae</taxon>
        <taxon>Ananas</taxon>
    </lineage>
</organism>
<dbReference type="AlphaFoldDB" id="A0A6V7NTD7"/>
<feature type="compositionally biased region" description="Basic residues" evidence="1">
    <location>
        <begin position="170"/>
        <end position="183"/>
    </location>
</feature>
<feature type="region of interest" description="Disordered" evidence="1">
    <location>
        <begin position="142"/>
        <end position="183"/>
    </location>
</feature>
<keyword evidence="2" id="KW-0732">Signal</keyword>
<reference evidence="4" key="1">
    <citation type="submission" date="2020-07" db="EMBL/GenBank/DDBJ databases">
        <authorList>
            <person name="Lin J."/>
        </authorList>
    </citation>
    <scope>NUCLEOTIDE SEQUENCE</scope>
</reference>
<dbReference type="InterPro" id="IPR013201">
    <property type="entry name" value="Prot_inhib_I29"/>
</dbReference>
<dbReference type="SUPFAM" id="SSF54001">
    <property type="entry name" value="Cysteine proteinases"/>
    <property type="match status" value="1"/>
</dbReference>
<dbReference type="SMART" id="SM00848">
    <property type="entry name" value="Inhibitor_I29"/>
    <property type="match status" value="1"/>
</dbReference>
<feature type="chain" id="PRO_5027768503" description="Cathepsin propeptide inhibitor domain-containing protein" evidence="2">
    <location>
        <begin position="31"/>
        <end position="183"/>
    </location>
</feature>
<accession>A0A6V7NTD7</accession>
<feature type="domain" description="Cathepsin propeptide inhibitor" evidence="3">
    <location>
        <begin position="51"/>
        <end position="111"/>
    </location>
</feature>
<dbReference type="InterPro" id="IPR038765">
    <property type="entry name" value="Papain-like_cys_pep_sf"/>
</dbReference>
<name>A0A6V7NTD7_ANACO</name>